<dbReference type="OrthoDB" id="9806522at2"/>
<dbReference type="GO" id="GO:0015086">
    <property type="term" value="F:cadmium ion transmembrane transporter activity"/>
    <property type="evidence" value="ECO:0007669"/>
    <property type="project" value="TreeGrafter"/>
</dbReference>
<feature type="transmembrane region" description="Helical" evidence="9">
    <location>
        <begin position="43"/>
        <end position="62"/>
    </location>
</feature>
<dbReference type="PANTHER" id="PTHR43840:SF15">
    <property type="entry name" value="MITOCHONDRIAL METAL TRANSPORTER 1-RELATED"/>
    <property type="match status" value="1"/>
</dbReference>
<evidence type="ECO:0000256" key="9">
    <source>
        <dbReference type="SAM" id="Phobius"/>
    </source>
</evidence>
<keyword evidence="6" id="KW-0864">Zinc transport</keyword>
<feature type="transmembrane region" description="Helical" evidence="9">
    <location>
        <begin position="74"/>
        <end position="93"/>
    </location>
</feature>
<accession>A0A1I1JUV7</accession>
<sequence>MSTTMKLAWGSLLVGFSVLGLKTLAYALTGSVALLSDALESMVNVVTAVAALIAIRVAAMPADDNHPYGHHKAEFFSAVLEGVMIIIAALLILREAITGIMDPQPLELPALGIVISLAATVINAVWSRVLIRVGRRERSPALVADGRHLLTDVVTSGGVVVGVVLAMTTGWWLLDPLVAIIVAVNILWSGAKVIQESLSGLMDEAVSPDTLELIHHVIAITGEGAVEAHDVRTRHAGRATFVDFHLVVPGETTVFHAHEICDRIEAGLRQALGEVRITIHVEPEHKAEHKAADIVFD</sequence>
<keyword evidence="7 9" id="KW-1133">Transmembrane helix</keyword>
<reference evidence="13" key="1">
    <citation type="submission" date="2016-10" db="EMBL/GenBank/DDBJ databases">
        <authorList>
            <person name="Varghese N."/>
            <person name="Submissions S."/>
        </authorList>
    </citation>
    <scope>NUCLEOTIDE SEQUENCE [LARGE SCALE GENOMIC DNA]</scope>
    <source>
        <strain evidence="13">DSM 23439</strain>
    </source>
</reference>
<evidence type="ECO:0000313" key="12">
    <source>
        <dbReference type="EMBL" id="SFC52354.1"/>
    </source>
</evidence>
<evidence type="ECO:0000256" key="4">
    <source>
        <dbReference type="ARBA" id="ARBA00022496"/>
    </source>
</evidence>
<evidence type="ECO:0000256" key="2">
    <source>
        <dbReference type="ARBA" id="ARBA00010212"/>
    </source>
</evidence>
<evidence type="ECO:0000256" key="8">
    <source>
        <dbReference type="ARBA" id="ARBA00023136"/>
    </source>
</evidence>
<dbReference type="GO" id="GO:0015093">
    <property type="term" value="F:ferrous iron transmembrane transporter activity"/>
    <property type="evidence" value="ECO:0007669"/>
    <property type="project" value="TreeGrafter"/>
</dbReference>
<dbReference type="Pfam" id="PF16916">
    <property type="entry name" value="ZT_dimer"/>
    <property type="match status" value="1"/>
</dbReference>
<evidence type="ECO:0000259" key="10">
    <source>
        <dbReference type="Pfam" id="PF01545"/>
    </source>
</evidence>
<dbReference type="InterPro" id="IPR050291">
    <property type="entry name" value="CDF_Transporter"/>
</dbReference>
<evidence type="ECO:0000256" key="7">
    <source>
        <dbReference type="ARBA" id="ARBA00022989"/>
    </source>
</evidence>
<feature type="domain" description="Cation efflux protein transmembrane" evidence="10">
    <location>
        <begin position="11"/>
        <end position="202"/>
    </location>
</feature>
<evidence type="ECO:0000256" key="6">
    <source>
        <dbReference type="ARBA" id="ARBA00022906"/>
    </source>
</evidence>
<dbReference type="SUPFAM" id="SSF160240">
    <property type="entry name" value="Cation efflux protein cytoplasmic domain-like"/>
    <property type="match status" value="1"/>
</dbReference>
<evidence type="ECO:0000313" key="13">
    <source>
        <dbReference type="Proteomes" id="UP000199046"/>
    </source>
</evidence>
<dbReference type="NCBIfam" id="TIGR01297">
    <property type="entry name" value="CDF"/>
    <property type="match status" value="1"/>
</dbReference>
<dbReference type="GO" id="GO:0006882">
    <property type="term" value="P:intracellular zinc ion homeostasis"/>
    <property type="evidence" value="ECO:0007669"/>
    <property type="project" value="TreeGrafter"/>
</dbReference>
<dbReference type="GO" id="GO:0005886">
    <property type="term" value="C:plasma membrane"/>
    <property type="evidence" value="ECO:0007669"/>
    <property type="project" value="TreeGrafter"/>
</dbReference>
<keyword evidence="8 9" id="KW-0472">Membrane</keyword>
<gene>
    <name evidence="12" type="ORF">SAMN05421848_1784</name>
</gene>
<dbReference type="EMBL" id="FOLY01000003">
    <property type="protein sequence ID" value="SFC52354.1"/>
    <property type="molecule type" value="Genomic_DNA"/>
</dbReference>
<dbReference type="SUPFAM" id="SSF161111">
    <property type="entry name" value="Cation efflux protein transmembrane domain-like"/>
    <property type="match status" value="1"/>
</dbReference>
<dbReference type="GO" id="GO:0015341">
    <property type="term" value="F:zinc efflux antiporter activity"/>
    <property type="evidence" value="ECO:0007669"/>
    <property type="project" value="TreeGrafter"/>
</dbReference>
<evidence type="ECO:0000259" key="11">
    <source>
        <dbReference type="Pfam" id="PF16916"/>
    </source>
</evidence>
<dbReference type="Proteomes" id="UP000199046">
    <property type="component" value="Unassembled WGS sequence"/>
</dbReference>
<dbReference type="PANTHER" id="PTHR43840">
    <property type="entry name" value="MITOCHONDRIAL METAL TRANSPORTER 1-RELATED"/>
    <property type="match status" value="1"/>
</dbReference>
<dbReference type="InterPro" id="IPR027470">
    <property type="entry name" value="Cation_efflux_CTD"/>
</dbReference>
<keyword evidence="4" id="KW-0408">Iron</keyword>
<feature type="transmembrane region" description="Helical" evidence="9">
    <location>
        <begin position="149"/>
        <end position="171"/>
    </location>
</feature>
<comment type="similarity">
    <text evidence="2">Belongs to the cation diffusion facilitator (CDF) transporter (TC 2.A.4) family. FieF subfamily.</text>
</comment>
<dbReference type="InterPro" id="IPR058533">
    <property type="entry name" value="Cation_efflux_TM"/>
</dbReference>
<comment type="subcellular location">
    <subcellularLocation>
        <location evidence="1">Membrane</location>
        <topology evidence="1">Multi-pass membrane protein</topology>
    </subcellularLocation>
</comment>
<keyword evidence="6" id="KW-0862">Zinc</keyword>
<name>A0A1I1JUV7_9GAMM</name>
<evidence type="ECO:0000256" key="5">
    <source>
        <dbReference type="ARBA" id="ARBA00022692"/>
    </source>
</evidence>
<dbReference type="InterPro" id="IPR002524">
    <property type="entry name" value="Cation_efflux"/>
</dbReference>
<feature type="domain" description="Cation efflux protein cytoplasmic" evidence="11">
    <location>
        <begin position="208"/>
        <end position="284"/>
    </location>
</feature>
<keyword evidence="3" id="KW-0813">Transport</keyword>
<dbReference type="InterPro" id="IPR027469">
    <property type="entry name" value="Cation_efflux_TMD_sf"/>
</dbReference>
<feature type="transmembrane region" description="Helical" evidence="9">
    <location>
        <begin position="108"/>
        <end position="129"/>
    </location>
</feature>
<dbReference type="RefSeq" id="WP_090133037.1">
    <property type="nucleotide sequence ID" value="NZ_FOLY01000003.1"/>
</dbReference>
<evidence type="ECO:0000256" key="1">
    <source>
        <dbReference type="ARBA" id="ARBA00004141"/>
    </source>
</evidence>
<dbReference type="STRING" id="402385.SAMN05421848_1784"/>
<dbReference type="Gene3D" id="3.30.70.1350">
    <property type="entry name" value="Cation efflux protein, cytoplasmic domain"/>
    <property type="match status" value="1"/>
</dbReference>
<keyword evidence="5 9" id="KW-0812">Transmembrane</keyword>
<keyword evidence="13" id="KW-1185">Reference proteome</keyword>
<dbReference type="Pfam" id="PF01545">
    <property type="entry name" value="Cation_efflux"/>
    <property type="match status" value="1"/>
</dbReference>
<keyword evidence="6" id="KW-0406">Ion transport</keyword>
<dbReference type="Gene3D" id="1.20.1510.10">
    <property type="entry name" value="Cation efflux protein transmembrane domain"/>
    <property type="match status" value="1"/>
</dbReference>
<proteinExistence type="inferred from homology"/>
<organism evidence="12 13">
    <name type="scientific">Kushneria avicenniae</name>
    <dbReference type="NCBI Taxonomy" id="402385"/>
    <lineage>
        <taxon>Bacteria</taxon>
        <taxon>Pseudomonadati</taxon>
        <taxon>Pseudomonadota</taxon>
        <taxon>Gammaproteobacteria</taxon>
        <taxon>Oceanospirillales</taxon>
        <taxon>Halomonadaceae</taxon>
        <taxon>Kushneria</taxon>
    </lineage>
</organism>
<dbReference type="InterPro" id="IPR036837">
    <property type="entry name" value="Cation_efflux_CTD_sf"/>
</dbReference>
<dbReference type="AlphaFoldDB" id="A0A1I1JUV7"/>
<protein>
    <submittedName>
        <fullName evidence="12">Cation diffusion facilitator family transporter</fullName>
    </submittedName>
</protein>
<keyword evidence="4" id="KW-0410">Iron transport</keyword>
<evidence type="ECO:0000256" key="3">
    <source>
        <dbReference type="ARBA" id="ARBA00022448"/>
    </source>
</evidence>